<organism evidence="2">
    <name type="scientific">Ooceraea biroi</name>
    <name type="common">Clonal raider ant</name>
    <name type="synonym">Cerapachys biroi</name>
    <dbReference type="NCBI Taxonomy" id="2015173"/>
    <lineage>
        <taxon>Eukaryota</taxon>
        <taxon>Metazoa</taxon>
        <taxon>Ecdysozoa</taxon>
        <taxon>Arthropoda</taxon>
        <taxon>Hexapoda</taxon>
        <taxon>Insecta</taxon>
        <taxon>Pterygota</taxon>
        <taxon>Neoptera</taxon>
        <taxon>Endopterygota</taxon>
        <taxon>Hymenoptera</taxon>
        <taxon>Apocrita</taxon>
        <taxon>Aculeata</taxon>
        <taxon>Formicoidea</taxon>
        <taxon>Formicidae</taxon>
        <taxon>Dorylinae</taxon>
        <taxon>Ooceraea</taxon>
    </lineage>
</organism>
<dbReference type="EMBL" id="QOIP01000005">
    <property type="protein sequence ID" value="RLU22543.1"/>
    <property type="molecule type" value="Genomic_DNA"/>
</dbReference>
<feature type="compositionally biased region" description="Basic residues" evidence="1">
    <location>
        <begin position="75"/>
        <end position="85"/>
    </location>
</feature>
<proteinExistence type="predicted"/>
<accession>A0A3L8DQT2</accession>
<evidence type="ECO:0000313" key="2">
    <source>
        <dbReference type="EMBL" id="RLU22543.1"/>
    </source>
</evidence>
<dbReference type="AlphaFoldDB" id="A0A3L8DQT2"/>
<sequence length="121" mass="13701">MAEDADALAQCSSNRRAYGERARARTRSVSPPRGRQNASSLTFADDTHRPVSPRRFIRMCRSRLKRAGGTDSPRQQKRRSRRFQRRTFTSGLSERTTNRPTGRGIRVDEGIKGGKAHGKEM</sequence>
<feature type="compositionally biased region" description="Polar residues" evidence="1">
    <location>
        <begin position="91"/>
        <end position="100"/>
    </location>
</feature>
<feature type="compositionally biased region" description="Basic residues" evidence="1">
    <location>
        <begin position="51"/>
        <end position="66"/>
    </location>
</feature>
<gene>
    <name evidence="2" type="ORF">DMN91_004821</name>
</gene>
<protein>
    <submittedName>
        <fullName evidence="2">Uncharacterized protein</fullName>
    </submittedName>
</protein>
<evidence type="ECO:0000256" key="1">
    <source>
        <dbReference type="SAM" id="MobiDB-lite"/>
    </source>
</evidence>
<name>A0A3L8DQT2_OOCBI</name>
<comment type="caution">
    <text evidence="2">The sequence shown here is derived from an EMBL/GenBank/DDBJ whole genome shotgun (WGS) entry which is preliminary data.</text>
</comment>
<dbReference type="Proteomes" id="UP000279307">
    <property type="component" value="Chromosome 5"/>
</dbReference>
<reference evidence="2" key="2">
    <citation type="submission" date="2018-07" db="EMBL/GenBank/DDBJ databases">
        <authorList>
            <person name="Mckenzie S.K."/>
            <person name="Kronauer D.J.C."/>
        </authorList>
    </citation>
    <scope>NUCLEOTIDE SEQUENCE</scope>
    <source>
        <strain evidence="2">Clonal line C1</strain>
    </source>
</reference>
<feature type="compositionally biased region" description="Basic and acidic residues" evidence="1">
    <location>
        <begin position="105"/>
        <end position="121"/>
    </location>
</feature>
<reference evidence="2" key="1">
    <citation type="journal article" date="2018" name="Genome Res.">
        <title>The genomic architecture and molecular evolution of ant odorant receptors.</title>
        <authorList>
            <person name="McKenzie S.K."/>
            <person name="Kronauer D.J.C."/>
        </authorList>
    </citation>
    <scope>NUCLEOTIDE SEQUENCE [LARGE SCALE GENOMIC DNA]</scope>
    <source>
        <strain evidence="2">Clonal line C1</strain>
    </source>
</reference>
<feature type="region of interest" description="Disordered" evidence="1">
    <location>
        <begin position="1"/>
        <end position="121"/>
    </location>
</feature>